<comment type="caution">
    <text evidence="1">The sequence shown here is derived from an EMBL/GenBank/DDBJ whole genome shotgun (WGS) entry which is preliminary data.</text>
</comment>
<protein>
    <submittedName>
        <fullName evidence="1">Unnamed protein product</fullName>
    </submittedName>
</protein>
<name>A0ACB5UBW3_AMBMO</name>
<evidence type="ECO:0000313" key="2">
    <source>
        <dbReference type="Proteomes" id="UP001165064"/>
    </source>
</evidence>
<dbReference type="EMBL" id="BSXS01016721">
    <property type="protein sequence ID" value="GMF08148.1"/>
    <property type="molecule type" value="Genomic_DNA"/>
</dbReference>
<organism evidence="1 2">
    <name type="scientific">Ambrosiozyma monospora</name>
    <name type="common">Yeast</name>
    <name type="synonym">Endomycopsis monosporus</name>
    <dbReference type="NCBI Taxonomy" id="43982"/>
    <lineage>
        <taxon>Eukaryota</taxon>
        <taxon>Fungi</taxon>
        <taxon>Dikarya</taxon>
        <taxon>Ascomycota</taxon>
        <taxon>Saccharomycotina</taxon>
        <taxon>Pichiomycetes</taxon>
        <taxon>Pichiales</taxon>
        <taxon>Pichiaceae</taxon>
        <taxon>Ambrosiozyma</taxon>
    </lineage>
</organism>
<accession>A0ACB5UBW3</accession>
<sequence length="209" mass="23070">MIQKAKFEKKLPLSVETCFHYLTIKSEDIPDGATQFKCCPPIRTDENRKQLWSALKDGTITSVVSDHSPCVPELKGLDKGDFFEAWGGITSVGLGLPLLYTEGSTSFNVDLVDIAKWCCENTAVQVGLGHQKGKIAIGYDADFAIFDDNTDYEIANARTYFKNKLTAHSGKKMKGRVIETILRGNSIYAFGKGVSDVPMGKLILEPRQN</sequence>
<evidence type="ECO:0000313" key="1">
    <source>
        <dbReference type="EMBL" id="GMF08148.1"/>
    </source>
</evidence>
<proteinExistence type="predicted"/>
<gene>
    <name evidence="1" type="ORF">Amon02_001317500</name>
</gene>
<keyword evidence="2" id="KW-1185">Reference proteome</keyword>
<dbReference type="Proteomes" id="UP001165064">
    <property type="component" value="Unassembled WGS sequence"/>
</dbReference>
<reference evidence="1" key="1">
    <citation type="submission" date="2023-04" db="EMBL/GenBank/DDBJ databases">
        <title>Ambrosiozyma monospora NBRC 10751.</title>
        <authorList>
            <person name="Ichikawa N."/>
            <person name="Sato H."/>
            <person name="Tonouchi N."/>
        </authorList>
    </citation>
    <scope>NUCLEOTIDE SEQUENCE</scope>
    <source>
        <strain evidence="1">NBRC 10751</strain>
    </source>
</reference>